<dbReference type="EMBL" id="RDBE01000002">
    <property type="protein sequence ID" value="RLV50408.1"/>
    <property type="molecule type" value="Genomic_DNA"/>
</dbReference>
<gene>
    <name evidence="1" type="ORF">D9V37_05000</name>
</gene>
<protein>
    <submittedName>
        <fullName evidence="1">Nuclear transport factor 2 family protein</fullName>
    </submittedName>
</protein>
<evidence type="ECO:0000313" key="1">
    <source>
        <dbReference type="EMBL" id="RLV50408.1"/>
    </source>
</evidence>
<accession>A0A3L8P7Q5</accession>
<keyword evidence="2" id="KW-1185">Reference proteome</keyword>
<comment type="caution">
    <text evidence="1">The sequence shown here is derived from an EMBL/GenBank/DDBJ whole genome shotgun (WGS) entry which is preliminary data.</text>
</comment>
<organism evidence="1 2">
    <name type="scientific">Nocardioides mangrovicus</name>
    <dbReference type="NCBI Taxonomy" id="2478913"/>
    <lineage>
        <taxon>Bacteria</taxon>
        <taxon>Bacillati</taxon>
        <taxon>Actinomycetota</taxon>
        <taxon>Actinomycetes</taxon>
        <taxon>Propionibacteriales</taxon>
        <taxon>Nocardioidaceae</taxon>
        <taxon>Nocardioides</taxon>
    </lineage>
</organism>
<proteinExistence type="predicted"/>
<evidence type="ECO:0000313" key="2">
    <source>
        <dbReference type="Proteomes" id="UP000281708"/>
    </source>
</evidence>
<dbReference type="SUPFAM" id="SSF54427">
    <property type="entry name" value="NTF2-like"/>
    <property type="match status" value="1"/>
</dbReference>
<dbReference type="InterPro" id="IPR032710">
    <property type="entry name" value="NTF2-like_dom_sf"/>
</dbReference>
<dbReference type="Proteomes" id="UP000281708">
    <property type="component" value="Unassembled WGS sequence"/>
</dbReference>
<dbReference type="OrthoDB" id="8957634at2"/>
<name>A0A3L8P7Q5_9ACTN</name>
<dbReference type="Gene3D" id="3.10.450.50">
    <property type="match status" value="1"/>
</dbReference>
<dbReference type="AlphaFoldDB" id="A0A3L8P7Q5"/>
<sequence>MIDDETTILAIVDRFFGAFASGPGLDERMAELRSLFLPGAVVVRTCGDLAVYDVDGFVEPRHELLADGSFEDFAEWPVAGTVTVYGDVAHWWGDYAKGGRRDGAPFEGRGVKSIQLVRTDAGWRISAAAWDDERPHP</sequence>
<dbReference type="RefSeq" id="WP_121805063.1">
    <property type="nucleotide sequence ID" value="NZ_RDBE01000002.1"/>
</dbReference>
<reference evidence="1 2" key="1">
    <citation type="submission" date="2018-10" db="EMBL/GenBank/DDBJ databases">
        <title>Marmoricola sp. 4Q3S-7 whole genome shotgun sequence.</title>
        <authorList>
            <person name="Li F."/>
        </authorList>
    </citation>
    <scope>NUCLEOTIDE SEQUENCE [LARGE SCALE GENOMIC DNA]</scope>
    <source>
        <strain evidence="1 2">4Q3S-7</strain>
    </source>
</reference>